<comment type="subunit">
    <text evidence="3">Component of the SCF(sconB) E3 ubiquitin ligase complex.</text>
</comment>
<evidence type="ECO:0000256" key="3">
    <source>
        <dbReference type="ARBA" id="ARBA00011725"/>
    </source>
</evidence>
<dbReference type="InterPro" id="IPR036322">
    <property type="entry name" value="WD40_repeat_dom_sf"/>
</dbReference>
<feature type="region of interest" description="Disordered" evidence="10">
    <location>
        <begin position="177"/>
        <end position="243"/>
    </location>
</feature>
<dbReference type="InterPro" id="IPR001680">
    <property type="entry name" value="WD40_rpt"/>
</dbReference>
<protein>
    <recommendedName>
        <fullName evidence="4">Probable E3 ubiquitin ligase complex SCF subunit sconB</fullName>
    </recommendedName>
    <alternativeName>
        <fullName evidence="8">Sulfur controller B</fullName>
    </alternativeName>
    <alternativeName>
        <fullName evidence="7">Sulfur metabolite repression control protein B</fullName>
    </alternativeName>
</protein>
<dbReference type="PANTHER" id="PTHR44129">
    <property type="entry name" value="WD REPEAT-CONTAINING PROTEIN POP1"/>
    <property type="match status" value="1"/>
</dbReference>
<feature type="compositionally biased region" description="Polar residues" evidence="10">
    <location>
        <begin position="777"/>
        <end position="789"/>
    </location>
</feature>
<feature type="repeat" description="WD" evidence="9">
    <location>
        <begin position="575"/>
        <end position="614"/>
    </location>
</feature>
<organism evidence="12 13">
    <name type="scientific">Blastomyces parvus</name>
    <dbReference type="NCBI Taxonomy" id="2060905"/>
    <lineage>
        <taxon>Eukaryota</taxon>
        <taxon>Fungi</taxon>
        <taxon>Dikarya</taxon>
        <taxon>Ascomycota</taxon>
        <taxon>Pezizomycotina</taxon>
        <taxon>Eurotiomycetes</taxon>
        <taxon>Eurotiomycetidae</taxon>
        <taxon>Onygenales</taxon>
        <taxon>Ajellomycetaceae</taxon>
        <taxon>Blastomyces</taxon>
    </lineage>
</organism>
<feature type="repeat" description="WD" evidence="9">
    <location>
        <begin position="402"/>
        <end position="445"/>
    </location>
</feature>
<keyword evidence="6" id="KW-0677">Repeat</keyword>
<reference evidence="12 13" key="1">
    <citation type="submission" date="2017-10" db="EMBL/GenBank/DDBJ databases">
        <title>Comparative genomics in systemic dimorphic fungi from Ajellomycetaceae.</title>
        <authorList>
            <person name="Munoz J.F."/>
            <person name="Mcewen J.G."/>
            <person name="Clay O.K."/>
            <person name="Cuomo C.A."/>
        </authorList>
    </citation>
    <scope>NUCLEOTIDE SEQUENCE [LARGE SCALE GENOMIC DNA]</scope>
    <source>
        <strain evidence="12 13">UAMH130</strain>
    </source>
</reference>
<dbReference type="AlphaFoldDB" id="A0A2B7WZL7"/>
<sequence>MERDSAAAAAAGAAHISKLPAGKYRGEFAPPSALASFNKLDEGYSDETRSQAENELAQTSDEGVSLPSWILAHSETDRAELAYSILRTLRTSTVSSVVDRLTPLLHMDPVLKLPPEITSEIFSYLDTSTLLTAALASRAWRERIIDSRLWRHLYIQEGWRFDMDAVRSFEQSLSKPLFSQNRKSRTRRSDTDMGQPKPKKRVPSGWIDSRRGSRVDNSNMQDASPPWNEQHETVEADGTSASEMNIIPDAEGDHEMRDASYDDYSVGSSPDQSRPRQSIDLSSPQHSQKAGRTDSSARYLSFHSPLTNYNPQAKASHGFKALNGTSRLNWPYLYKQRQKLEDNWRKGRFVNFQLPHPAYPSEAHTECVYTIQFFGKWLVSGSRDRTVRVWNLETRRLRGSPLVAHSKSVLCLQFDPSAEEDIIISGSSDRSVIVWRFSTGEKIHELANAHQDSVLNLRFDKRFLVTCSKDKLIKIWNRRELSPMDKDYPSFFNGAGVRYPTYIVDTSLISPSTLEAQIANQQIKTLPPYSLLMTLDGHGAAVNAIQIDENEIVSASGDRLIKVWDIHNGACLKTLIGHKKGIACVQFDSRRIVSGSNDDTVRIYDHASGAEVACLHGHHGLVRTVQAGFGDPPGAEETLRLEAMAVDTQYWKARLRGEIPESSSSVRRQQRSCPVRSSGSRDPNDIMALGAKIPPGGGGSTWARIVSGSYDESIIVWKKDQEGKWVIGQRLRQDEAARAAAANGAPDPALTNQPIPPLSGQTPQGLMGLHSISPASQQITPASATTQSNPPYPNIPIAMGNANDAGPPYMNAMNQHLPQPPQQAQTPLHGANRPLPVPAPHPTARIFKLQFDARQLICASLDHRIVGWDFACGDPELEWACQFFTGL</sequence>
<evidence type="ECO:0000313" key="12">
    <source>
        <dbReference type="EMBL" id="PGH02040.1"/>
    </source>
</evidence>
<comment type="caution">
    <text evidence="12">The sequence shown here is derived from an EMBL/GenBank/DDBJ whole genome shotgun (WGS) entry which is preliminary data.</text>
</comment>
<gene>
    <name evidence="12" type="ORF">GX51_04852</name>
</gene>
<dbReference type="CDD" id="cd00200">
    <property type="entry name" value="WD40"/>
    <property type="match status" value="1"/>
</dbReference>
<feature type="region of interest" description="Disordered" evidence="10">
    <location>
        <begin position="659"/>
        <end position="685"/>
    </location>
</feature>
<dbReference type="SMART" id="SM00320">
    <property type="entry name" value="WD40"/>
    <property type="match status" value="7"/>
</dbReference>
<dbReference type="SMART" id="SM00256">
    <property type="entry name" value="FBOX"/>
    <property type="match status" value="1"/>
</dbReference>
<comment type="function">
    <text evidence="1">Component of the SCF(sconB) E3 ubiquitin ligase complex involved in the regulation of sulfur metabolite repression, probably by mediating the inactivation or degradation of the metR transcription factor.</text>
</comment>
<feature type="compositionally biased region" description="Low complexity" evidence="10">
    <location>
        <begin position="662"/>
        <end position="678"/>
    </location>
</feature>
<evidence type="ECO:0000256" key="5">
    <source>
        <dbReference type="ARBA" id="ARBA00022574"/>
    </source>
</evidence>
<dbReference type="Gene3D" id="1.20.1280.50">
    <property type="match status" value="1"/>
</dbReference>
<feature type="repeat" description="WD" evidence="9">
    <location>
        <begin position="535"/>
        <end position="574"/>
    </location>
</feature>
<evidence type="ECO:0000256" key="4">
    <source>
        <dbReference type="ARBA" id="ARBA00015819"/>
    </source>
</evidence>
<evidence type="ECO:0000256" key="2">
    <source>
        <dbReference type="ARBA" id="ARBA00007968"/>
    </source>
</evidence>
<comment type="similarity">
    <text evidence="2">Belongs to the WD repeat MET30/SCONB/SCON-2 family.</text>
</comment>
<feature type="domain" description="F-box" evidence="11">
    <location>
        <begin position="107"/>
        <end position="153"/>
    </location>
</feature>
<feature type="compositionally biased region" description="Polar residues" evidence="10">
    <location>
        <begin position="266"/>
        <end position="296"/>
    </location>
</feature>
<evidence type="ECO:0000256" key="1">
    <source>
        <dbReference type="ARBA" id="ARBA00002730"/>
    </source>
</evidence>
<dbReference type="Pfam" id="PF12937">
    <property type="entry name" value="F-box-like"/>
    <property type="match status" value="1"/>
</dbReference>
<dbReference type="STRING" id="2060905.A0A2B7WZL7"/>
<accession>A0A2B7WZL7</accession>
<dbReference type="Proteomes" id="UP000224080">
    <property type="component" value="Unassembled WGS sequence"/>
</dbReference>
<name>A0A2B7WZL7_9EURO</name>
<dbReference type="InterPro" id="IPR050349">
    <property type="entry name" value="WD_LIS1/nudF_dynein_reg"/>
</dbReference>
<dbReference type="InterPro" id="IPR036047">
    <property type="entry name" value="F-box-like_dom_sf"/>
</dbReference>
<dbReference type="PROSITE" id="PS00678">
    <property type="entry name" value="WD_REPEATS_1"/>
    <property type="match status" value="2"/>
</dbReference>
<evidence type="ECO:0000259" key="11">
    <source>
        <dbReference type="PROSITE" id="PS50181"/>
    </source>
</evidence>
<keyword evidence="13" id="KW-1185">Reference proteome</keyword>
<feature type="repeat" description="WD" evidence="9">
    <location>
        <begin position="361"/>
        <end position="400"/>
    </location>
</feature>
<dbReference type="PROSITE" id="PS50294">
    <property type="entry name" value="WD_REPEATS_REGION"/>
    <property type="match status" value="5"/>
</dbReference>
<feature type="region of interest" description="Disordered" evidence="10">
    <location>
        <begin position="777"/>
        <end position="796"/>
    </location>
</feature>
<dbReference type="Gene3D" id="2.130.10.10">
    <property type="entry name" value="YVTN repeat-like/Quinoprotein amine dehydrogenase"/>
    <property type="match status" value="2"/>
</dbReference>
<evidence type="ECO:0000256" key="7">
    <source>
        <dbReference type="ARBA" id="ARBA00030034"/>
    </source>
</evidence>
<dbReference type="EMBL" id="PDNC01000064">
    <property type="protein sequence ID" value="PGH02040.1"/>
    <property type="molecule type" value="Genomic_DNA"/>
</dbReference>
<evidence type="ECO:0000313" key="13">
    <source>
        <dbReference type="Proteomes" id="UP000224080"/>
    </source>
</evidence>
<dbReference type="OrthoDB" id="19711at2759"/>
<dbReference type="PRINTS" id="PR00320">
    <property type="entry name" value="GPROTEINBRPT"/>
</dbReference>
<keyword evidence="5 9" id="KW-0853">WD repeat</keyword>
<dbReference type="PROSITE" id="PS50082">
    <property type="entry name" value="WD_REPEATS_2"/>
    <property type="match status" value="5"/>
</dbReference>
<dbReference type="InterPro" id="IPR019775">
    <property type="entry name" value="WD40_repeat_CS"/>
</dbReference>
<feature type="region of interest" description="Disordered" evidence="10">
    <location>
        <begin position="259"/>
        <end position="296"/>
    </location>
</feature>
<dbReference type="InterPro" id="IPR001810">
    <property type="entry name" value="F-box_dom"/>
</dbReference>
<feature type="repeat" description="WD" evidence="9">
    <location>
        <begin position="447"/>
        <end position="477"/>
    </location>
</feature>
<evidence type="ECO:0000256" key="8">
    <source>
        <dbReference type="ARBA" id="ARBA00032113"/>
    </source>
</evidence>
<evidence type="ECO:0000256" key="10">
    <source>
        <dbReference type="SAM" id="MobiDB-lite"/>
    </source>
</evidence>
<dbReference type="InterPro" id="IPR020472">
    <property type="entry name" value="WD40_PAC1"/>
</dbReference>
<dbReference type="Pfam" id="PF00400">
    <property type="entry name" value="WD40"/>
    <property type="match status" value="5"/>
</dbReference>
<dbReference type="SUPFAM" id="SSF81383">
    <property type="entry name" value="F-box domain"/>
    <property type="match status" value="1"/>
</dbReference>
<evidence type="ECO:0000256" key="6">
    <source>
        <dbReference type="ARBA" id="ARBA00022737"/>
    </source>
</evidence>
<feature type="region of interest" description="Disordered" evidence="10">
    <location>
        <begin position="737"/>
        <end position="769"/>
    </location>
</feature>
<feature type="compositionally biased region" description="Low complexity" evidence="10">
    <location>
        <begin position="738"/>
        <end position="749"/>
    </location>
</feature>
<dbReference type="InterPro" id="IPR015943">
    <property type="entry name" value="WD40/YVTN_repeat-like_dom_sf"/>
</dbReference>
<evidence type="ECO:0000256" key="9">
    <source>
        <dbReference type="PROSITE-ProRule" id="PRU00221"/>
    </source>
</evidence>
<proteinExistence type="inferred from homology"/>
<dbReference type="PROSITE" id="PS50181">
    <property type="entry name" value="FBOX"/>
    <property type="match status" value="1"/>
</dbReference>
<dbReference type="SUPFAM" id="SSF50978">
    <property type="entry name" value="WD40 repeat-like"/>
    <property type="match status" value="1"/>
</dbReference>